<evidence type="ECO:0000259" key="1">
    <source>
        <dbReference type="Pfam" id="PF03372"/>
    </source>
</evidence>
<dbReference type="OrthoDB" id="10030815at2759"/>
<dbReference type="InterPro" id="IPR005135">
    <property type="entry name" value="Endo/exonuclease/phosphatase"/>
</dbReference>
<keyword evidence="3" id="KW-1185">Reference proteome</keyword>
<organism evidence="4">
    <name type="scientific">Schistocephalus solidus</name>
    <name type="common">Tapeworm</name>
    <dbReference type="NCBI Taxonomy" id="70667"/>
    <lineage>
        <taxon>Eukaryota</taxon>
        <taxon>Metazoa</taxon>
        <taxon>Spiralia</taxon>
        <taxon>Lophotrochozoa</taxon>
        <taxon>Platyhelminthes</taxon>
        <taxon>Cestoda</taxon>
        <taxon>Eucestoda</taxon>
        <taxon>Diphyllobothriidea</taxon>
        <taxon>Diphyllobothriidae</taxon>
        <taxon>Schistocephalus</taxon>
    </lineage>
</organism>
<dbReference type="Gene3D" id="3.60.10.10">
    <property type="entry name" value="Endonuclease/exonuclease/phosphatase"/>
    <property type="match status" value="1"/>
</dbReference>
<reference evidence="2 3" key="2">
    <citation type="submission" date="2018-11" db="EMBL/GenBank/DDBJ databases">
        <authorList>
            <consortium name="Pathogen Informatics"/>
        </authorList>
    </citation>
    <scope>NUCLEOTIDE SEQUENCE [LARGE SCALE GENOMIC DNA]</scope>
    <source>
        <strain evidence="2 3">NST_G2</strain>
    </source>
</reference>
<sequence>MPAPRPRVYASCLLPLRKLEEGVGQQEMVFRTRAQKKEVTVGTQHSLPGSVVRPDTGVEDIAALSETRFSDQGQLEDVGAGYTFFWSGRSRAERRDAGVAFAIRNDIVGRLPCLPQGINDRLMSLRLLLRGDQFATIKSAYDPPMTSYDTAKDKFYEDLHDLLANVSKVDKLIVLGDFNAHVGTDHSAWQGVLGPHDLGNCNDNGLLLRKCAEHRLLLKNTFFRLPTREKATHHILLLIVCYHITVTTTAFTTTTTISDWDSLLNRPQCDRTFTSRIGLVGNLRIHRTETGNQCLEHQHTAEIVASTVLTVLAHSLITWPIRSHAHP</sequence>
<feature type="domain" description="Endonuclease/exonuclease/phosphatase" evidence="1">
    <location>
        <begin position="60"/>
        <end position="232"/>
    </location>
</feature>
<dbReference type="AlphaFoldDB" id="A0A183TPA0"/>
<evidence type="ECO:0000313" key="4">
    <source>
        <dbReference type="WBParaSite" id="SSLN_0001898201-mRNA-1"/>
    </source>
</evidence>
<protein>
    <submittedName>
        <fullName evidence="4">Endo/exonuclease/phosphatase domain-containing protein</fullName>
    </submittedName>
</protein>
<dbReference type="GO" id="GO:0003824">
    <property type="term" value="F:catalytic activity"/>
    <property type="evidence" value="ECO:0007669"/>
    <property type="project" value="InterPro"/>
</dbReference>
<evidence type="ECO:0000313" key="2">
    <source>
        <dbReference type="EMBL" id="VDM04684.1"/>
    </source>
</evidence>
<dbReference type="SUPFAM" id="SSF56219">
    <property type="entry name" value="DNase I-like"/>
    <property type="match status" value="1"/>
</dbReference>
<dbReference type="STRING" id="70667.A0A183TPA0"/>
<dbReference type="PANTHER" id="PTHR23227:SF84">
    <property type="entry name" value="ENDONUCLEASE_EXONUCLEASE_PHOSPHATASE DOMAIN-CONTAINING PROTEIN"/>
    <property type="match status" value="1"/>
</dbReference>
<dbReference type="InterPro" id="IPR036691">
    <property type="entry name" value="Endo/exonu/phosph_ase_sf"/>
</dbReference>
<proteinExistence type="predicted"/>
<dbReference type="WBParaSite" id="SSLN_0001898201-mRNA-1">
    <property type="protein sequence ID" value="SSLN_0001898201-mRNA-1"/>
    <property type="gene ID" value="SSLN_0001898201"/>
</dbReference>
<name>A0A183TPA0_SCHSO</name>
<evidence type="ECO:0000313" key="3">
    <source>
        <dbReference type="Proteomes" id="UP000275846"/>
    </source>
</evidence>
<dbReference type="InterPro" id="IPR027124">
    <property type="entry name" value="Swc5/CFDP1/2"/>
</dbReference>
<gene>
    <name evidence="2" type="ORF">SSLN_LOCUS18298</name>
</gene>
<dbReference type="PANTHER" id="PTHR23227">
    <property type="entry name" value="BUCENTAUR RELATED"/>
    <property type="match status" value="1"/>
</dbReference>
<dbReference type="Proteomes" id="UP000275846">
    <property type="component" value="Unassembled WGS sequence"/>
</dbReference>
<dbReference type="EMBL" id="UYSU01044098">
    <property type="protein sequence ID" value="VDM04684.1"/>
    <property type="molecule type" value="Genomic_DNA"/>
</dbReference>
<reference evidence="4" key="1">
    <citation type="submission" date="2016-06" db="UniProtKB">
        <authorList>
            <consortium name="WormBaseParasite"/>
        </authorList>
    </citation>
    <scope>IDENTIFICATION</scope>
</reference>
<dbReference type="Pfam" id="PF03372">
    <property type="entry name" value="Exo_endo_phos"/>
    <property type="match status" value="1"/>
</dbReference>
<accession>A0A183TPA0</accession>